<dbReference type="EMBL" id="CAQL01001240">
    <property type="protein sequence ID" value="CCQ59486.1"/>
    <property type="molecule type" value="Genomic_DNA"/>
</dbReference>
<sequence>MADIDGDGRDDIIGFGQDSIFYALSEGDGSFTESEILNLEGASNFTIGAGGWTRQGQFPRFLDDINGDDKADIVGFGSESVFAALA</sequence>
<gene>
    <name evidence="2" type="ORF">CWATWH0005_2197</name>
</gene>
<keyword evidence="1" id="KW-0732">Signal</keyword>
<reference evidence="2 3" key="1">
    <citation type="submission" date="2013-01" db="EMBL/GenBank/DDBJ databases">
        <authorList>
            <person name="Bench S."/>
        </authorList>
    </citation>
    <scope>NUCLEOTIDE SEQUENCE [LARGE SCALE GENOMIC DNA]</scope>
    <source>
        <strain evidence="2 3">WH 0005</strain>
    </source>
</reference>
<organism evidence="2 3">
    <name type="scientific">Crocosphaera watsonii WH 0005</name>
    <dbReference type="NCBI Taxonomy" id="423472"/>
    <lineage>
        <taxon>Bacteria</taxon>
        <taxon>Bacillati</taxon>
        <taxon>Cyanobacteriota</taxon>
        <taxon>Cyanophyceae</taxon>
        <taxon>Oscillatoriophycideae</taxon>
        <taxon>Chroococcales</taxon>
        <taxon>Aphanothecaceae</taxon>
        <taxon>Crocosphaera</taxon>
    </lineage>
</organism>
<comment type="caution">
    <text evidence="2">The sequence shown here is derived from an EMBL/GenBank/DDBJ whole genome shotgun (WGS) entry which is preliminary data.</text>
</comment>
<dbReference type="Pfam" id="PF13517">
    <property type="entry name" value="FG-GAP_3"/>
    <property type="match status" value="1"/>
</dbReference>
<dbReference type="Proteomes" id="UP000017981">
    <property type="component" value="Unassembled WGS sequence"/>
</dbReference>
<dbReference type="InterPro" id="IPR013517">
    <property type="entry name" value="FG-GAP"/>
</dbReference>
<reference evidence="2 3" key="2">
    <citation type="submission" date="2013-09" db="EMBL/GenBank/DDBJ databases">
        <title>Whole genome comparison of six Crocosphaera watsonii strains with differing phenotypes.</title>
        <authorList>
            <person name="Bench S.R."/>
            <person name="Heller P."/>
            <person name="Frank I."/>
            <person name="Arciniega M."/>
            <person name="Shilova I.N."/>
            <person name="Zehr J.P."/>
        </authorList>
    </citation>
    <scope>NUCLEOTIDE SEQUENCE [LARGE SCALE GENOMIC DNA]</scope>
    <source>
        <strain evidence="2 3">WH 0005</strain>
    </source>
</reference>
<evidence type="ECO:0000313" key="3">
    <source>
        <dbReference type="Proteomes" id="UP000017981"/>
    </source>
</evidence>
<evidence type="ECO:0000313" key="2">
    <source>
        <dbReference type="EMBL" id="CCQ59486.1"/>
    </source>
</evidence>
<protein>
    <submittedName>
        <fullName evidence="2">Ca-binding protein</fullName>
    </submittedName>
</protein>
<proteinExistence type="predicted"/>
<dbReference type="AlphaFoldDB" id="T2J0U1"/>
<dbReference type="InterPro" id="IPR028994">
    <property type="entry name" value="Integrin_alpha_N"/>
</dbReference>
<dbReference type="SUPFAM" id="SSF69318">
    <property type="entry name" value="Integrin alpha N-terminal domain"/>
    <property type="match status" value="1"/>
</dbReference>
<name>T2J0U1_CROWT</name>
<evidence type="ECO:0000256" key="1">
    <source>
        <dbReference type="ARBA" id="ARBA00022729"/>
    </source>
</evidence>
<accession>T2J0U1</accession>